<evidence type="ECO:0008006" key="4">
    <source>
        <dbReference type="Google" id="ProtNLM"/>
    </source>
</evidence>
<dbReference type="EMBL" id="BTSX01000004">
    <property type="protein sequence ID" value="GMS92546.1"/>
    <property type="molecule type" value="Genomic_DNA"/>
</dbReference>
<feature type="non-terminal residue" evidence="2">
    <location>
        <position position="1"/>
    </location>
</feature>
<comment type="caution">
    <text evidence="2">The sequence shown here is derived from an EMBL/GenBank/DDBJ whole genome shotgun (WGS) entry which is preliminary data.</text>
</comment>
<feature type="non-terminal residue" evidence="2">
    <location>
        <position position="71"/>
    </location>
</feature>
<keyword evidence="3" id="KW-1185">Reference proteome</keyword>
<protein>
    <recommendedName>
        <fullName evidence="4">Major facilitator superfamily associated domain-containing protein</fullName>
    </recommendedName>
</protein>
<dbReference type="AlphaFoldDB" id="A0AAV5TAF5"/>
<keyword evidence="1" id="KW-0812">Transmembrane</keyword>
<proteinExistence type="predicted"/>
<keyword evidence="1" id="KW-1133">Transmembrane helix</keyword>
<reference evidence="2" key="1">
    <citation type="submission" date="2023-10" db="EMBL/GenBank/DDBJ databases">
        <title>Genome assembly of Pristionchus species.</title>
        <authorList>
            <person name="Yoshida K."/>
            <person name="Sommer R.J."/>
        </authorList>
    </citation>
    <scope>NUCLEOTIDE SEQUENCE</scope>
    <source>
        <strain evidence="2">RS0144</strain>
    </source>
</reference>
<accession>A0AAV5TAF5</accession>
<evidence type="ECO:0000256" key="1">
    <source>
        <dbReference type="SAM" id="Phobius"/>
    </source>
</evidence>
<keyword evidence="1" id="KW-0472">Membrane</keyword>
<feature type="transmembrane region" description="Helical" evidence="1">
    <location>
        <begin position="27"/>
        <end position="47"/>
    </location>
</feature>
<dbReference type="Proteomes" id="UP001432027">
    <property type="component" value="Unassembled WGS sequence"/>
</dbReference>
<name>A0AAV5TAF5_9BILA</name>
<gene>
    <name evidence="2" type="ORF">PENTCL1PPCAC_14721</name>
</gene>
<evidence type="ECO:0000313" key="2">
    <source>
        <dbReference type="EMBL" id="GMS92546.1"/>
    </source>
</evidence>
<organism evidence="2 3">
    <name type="scientific">Pristionchus entomophagus</name>
    <dbReference type="NCBI Taxonomy" id="358040"/>
    <lineage>
        <taxon>Eukaryota</taxon>
        <taxon>Metazoa</taxon>
        <taxon>Ecdysozoa</taxon>
        <taxon>Nematoda</taxon>
        <taxon>Chromadorea</taxon>
        <taxon>Rhabditida</taxon>
        <taxon>Rhabditina</taxon>
        <taxon>Diplogasteromorpha</taxon>
        <taxon>Diplogasteroidea</taxon>
        <taxon>Neodiplogasteridae</taxon>
        <taxon>Pristionchus</taxon>
    </lineage>
</organism>
<evidence type="ECO:0000313" key="3">
    <source>
        <dbReference type="Proteomes" id="UP001432027"/>
    </source>
</evidence>
<feature type="transmembrane region" description="Helical" evidence="1">
    <location>
        <begin position="53"/>
        <end position="70"/>
    </location>
</feature>
<sequence>NFVLSGLVEFPAYCVAPKLLDRFPSKFVMTTVLTCASGTLIALKFIYHDMTAVYLLCWLIAKFFATSCYMT</sequence>